<evidence type="ECO:0000256" key="2">
    <source>
        <dbReference type="ARBA" id="ARBA00022692"/>
    </source>
</evidence>
<feature type="transmembrane region" description="Helical" evidence="5">
    <location>
        <begin position="422"/>
        <end position="440"/>
    </location>
</feature>
<name>A0A7S3NJR8_9STRA</name>
<keyword evidence="3 5" id="KW-1133">Transmembrane helix</keyword>
<evidence type="ECO:0000256" key="1">
    <source>
        <dbReference type="ARBA" id="ARBA00004141"/>
    </source>
</evidence>
<dbReference type="AlphaFoldDB" id="A0A7S3NJR8"/>
<dbReference type="SUPFAM" id="SSF103481">
    <property type="entry name" value="Multidrug resistance efflux transporter EmrE"/>
    <property type="match status" value="1"/>
</dbReference>
<accession>A0A7S3NJR8</accession>
<evidence type="ECO:0000256" key="4">
    <source>
        <dbReference type="ARBA" id="ARBA00023136"/>
    </source>
</evidence>
<feature type="transmembrane region" description="Helical" evidence="5">
    <location>
        <begin position="365"/>
        <end position="385"/>
    </location>
</feature>
<feature type="transmembrane region" description="Helical" evidence="5">
    <location>
        <begin position="20"/>
        <end position="37"/>
    </location>
</feature>
<dbReference type="InterPro" id="IPR004853">
    <property type="entry name" value="Sugar_P_trans_dom"/>
</dbReference>
<feature type="domain" description="Sugar phosphate transporter" evidence="6">
    <location>
        <begin position="20"/>
        <end position="212"/>
    </location>
</feature>
<dbReference type="InterPro" id="IPR037185">
    <property type="entry name" value="EmrE-like"/>
</dbReference>
<keyword evidence="2 5" id="KW-0812">Transmembrane</keyword>
<evidence type="ECO:0000256" key="3">
    <source>
        <dbReference type="ARBA" id="ARBA00022989"/>
    </source>
</evidence>
<feature type="transmembrane region" description="Helical" evidence="5">
    <location>
        <begin position="334"/>
        <end position="353"/>
    </location>
</feature>
<evidence type="ECO:0000256" key="5">
    <source>
        <dbReference type="SAM" id="Phobius"/>
    </source>
</evidence>
<feature type="transmembrane region" description="Helical" evidence="5">
    <location>
        <begin position="178"/>
        <end position="197"/>
    </location>
</feature>
<feature type="transmembrane region" description="Helical" evidence="5">
    <location>
        <begin position="397"/>
        <end position="416"/>
    </location>
</feature>
<protein>
    <recommendedName>
        <fullName evidence="6">Sugar phosphate transporter domain-containing protein</fullName>
    </recommendedName>
</protein>
<organism evidence="7">
    <name type="scientific">Aureoumbra lagunensis</name>
    <dbReference type="NCBI Taxonomy" id="44058"/>
    <lineage>
        <taxon>Eukaryota</taxon>
        <taxon>Sar</taxon>
        <taxon>Stramenopiles</taxon>
        <taxon>Ochrophyta</taxon>
        <taxon>Pelagophyceae</taxon>
        <taxon>Pelagomonadales</taxon>
        <taxon>Aureoumbra</taxon>
    </lineage>
</organism>
<sequence length="471" mass="51595">MMLFGISDLKLEAMSQSIMLLMLIVTWYILAAMASSVSKQLLTEFKHPLTLSMGQFFMGTGLCFARAAIAPAKSQYNSPKCQPLVLSFRGLWTIATQYRGLGLQLGAGVILTSVCHRFALMSMPVSFVHTVKAMQPLYAVIFSRIFLGTRCPPERAATICLVVAGVALSAYSELDYTWTGLAFAQCSVIAIASSSVLQKRYMRSNVLMHQQTHDQEKHALISSTTDKANIATTYNIHKYKENNMDIENITKGREKSYDDDVEDNTRQQRSNTLPSDFITLQNTHLPGPTKLASYASTPELATAVNVANDPHGALASAAIGTSGIHAASLDTNSVFFITNAFALILLIPIWSLFDPTAIVDLYRGGFKLIATLGIASLAVVAQHFASISVLEAASTPITHAVASTFKRIFVIVFAIIWFQQTIAPMNAIGIFISVFGIFLYDRAGRKSASLPLTNANTTDRILQFFHHSWTR</sequence>
<proteinExistence type="predicted"/>
<dbReference type="PANTHER" id="PTHR11132">
    <property type="entry name" value="SOLUTE CARRIER FAMILY 35"/>
    <property type="match status" value="1"/>
</dbReference>
<comment type="subcellular location">
    <subcellularLocation>
        <location evidence="1">Membrane</location>
        <topology evidence="1">Multi-pass membrane protein</topology>
    </subcellularLocation>
</comment>
<evidence type="ECO:0000259" key="6">
    <source>
        <dbReference type="Pfam" id="PF03151"/>
    </source>
</evidence>
<dbReference type="EMBL" id="HBIJ01004027">
    <property type="protein sequence ID" value="CAE0362117.1"/>
    <property type="molecule type" value="Transcribed_RNA"/>
</dbReference>
<evidence type="ECO:0000313" key="7">
    <source>
        <dbReference type="EMBL" id="CAE0362117.1"/>
    </source>
</evidence>
<feature type="domain" description="Sugar phosphate transporter" evidence="6">
    <location>
        <begin position="328"/>
        <end position="440"/>
    </location>
</feature>
<gene>
    <name evidence="7" type="ORF">ALAG00032_LOCUS2858</name>
</gene>
<dbReference type="Pfam" id="PF03151">
    <property type="entry name" value="TPT"/>
    <property type="match status" value="2"/>
</dbReference>
<keyword evidence="4 5" id="KW-0472">Membrane</keyword>
<dbReference type="InterPro" id="IPR050186">
    <property type="entry name" value="TPT_transporter"/>
</dbReference>
<reference evidence="7" key="1">
    <citation type="submission" date="2021-01" db="EMBL/GenBank/DDBJ databases">
        <authorList>
            <person name="Corre E."/>
            <person name="Pelletier E."/>
            <person name="Niang G."/>
            <person name="Scheremetjew M."/>
            <person name="Finn R."/>
            <person name="Kale V."/>
            <person name="Holt S."/>
            <person name="Cochrane G."/>
            <person name="Meng A."/>
            <person name="Brown T."/>
            <person name="Cohen L."/>
        </authorList>
    </citation>
    <scope>NUCLEOTIDE SEQUENCE</scope>
    <source>
        <strain evidence="7">CCMP1510</strain>
    </source>
</reference>
<dbReference type="GO" id="GO:0016020">
    <property type="term" value="C:membrane"/>
    <property type="evidence" value="ECO:0007669"/>
    <property type="project" value="UniProtKB-SubCell"/>
</dbReference>